<keyword evidence="1" id="KW-0812">Transmembrane</keyword>
<protein>
    <submittedName>
        <fullName evidence="2">Uncharacterized protein</fullName>
    </submittedName>
</protein>
<accession>A0A1J0GLB8</accession>
<evidence type="ECO:0000313" key="2">
    <source>
        <dbReference type="EMBL" id="APC42194.1"/>
    </source>
</evidence>
<organism evidence="2 3">
    <name type="scientific">Clostridium estertheticum subsp. estertheticum</name>
    <dbReference type="NCBI Taxonomy" id="1552"/>
    <lineage>
        <taxon>Bacteria</taxon>
        <taxon>Bacillati</taxon>
        <taxon>Bacillota</taxon>
        <taxon>Clostridia</taxon>
        <taxon>Eubacteriales</taxon>
        <taxon>Clostridiaceae</taxon>
        <taxon>Clostridium</taxon>
    </lineage>
</organism>
<evidence type="ECO:0000313" key="3">
    <source>
        <dbReference type="Proteomes" id="UP000182569"/>
    </source>
</evidence>
<keyword evidence="1" id="KW-0472">Membrane</keyword>
<feature type="transmembrane region" description="Helical" evidence="1">
    <location>
        <begin position="28"/>
        <end position="47"/>
    </location>
</feature>
<proteinExistence type="predicted"/>
<dbReference type="KEGG" id="ceu:A7L45_20095"/>
<dbReference type="Proteomes" id="UP000182569">
    <property type="component" value="Chromosome"/>
</dbReference>
<gene>
    <name evidence="2" type="ORF">A7L45_20095</name>
</gene>
<reference evidence="3" key="1">
    <citation type="journal article" date="2016" name="Front. Microbiol.">
        <title>Complete Genome Sequence of Clostridium estertheticum DSM 8809, a Microbe Identified in Spoiled Vacuum Packed Beef.</title>
        <authorList>
            <person name="Yu Z."/>
            <person name="Gunn L."/>
            <person name="Brennan E."/>
            <person name="Reid R."/>
            <person name="Wall P.G."/>
            <person name="Gaora O.P."/>
            <person name="Hurley D."/>
            <person name="Bolton D."/>
            <person name="Fanning S."/>
        </authorList>
    </citation>
    <scope>NUCLEOTIDE SEQUENCE [LARGE SCALE GENOMIC DNA]</scope>
    <source>
        <strain evidence="3">DSM 8809</strain>
    </source>
</reference>
<evidence type="ECO:0000256" key="1">
    <source>
        <dbReference type="SAM" id="Phobius"/>
    </source>
</evidence>
<dbReference type="RefSeq" id="WP_071614485.1">
    <property type="nucleotide sequence ID" value="NZ_CP015756.1"/>
</dbReference>
<sequence>MKLIIYSIICGFLGLILGSVILNIDGQAGEFGIILFGLIGFFSPAFYQLNKIYTDNKHSNKIKFDVDILSTLNDLKSNKILTDDEYEKSLCNLNLVDETNENLSKYDESVKVLFNLPQKNIILKDEDDYRKKILLLKHLYKQI</sequence>
<dbReference type="EMBL" id="CP015756">
    <property type="protein sequence ID" value="APC42194.1"/>
    <property type="molecule type" value="Genomic_DNA"/>
</dbReference>
<keyword evidence="1" id="KW-1133">Transmembrane helix</keyword>
<name>A0A1J0GLB8_9CLOT</name>
<dbReference type="AlphaFoldDB" id="A0A1J0GLB8"/>
<keyword evidence="3" id="KW-1185">Reference proteome</keyword>